<evidence type="ECO:0008006" key="4">
    <source>
        <dbReference type="Google" id="ProtNLM"/>
    </source>
</evidence>
<dbReference type="EMBL" id="JACMSC010000003">
    <property type="protein sequence ID" value="KAG6528435.1"/>
    <property type="molecule type" value="Genomic_DNA"/>
</dbReference>
<keyword evidence="3" id="KW-1185">Reference proteome</keyword>
<sequence>MATKGKEGEPALGVPYGYAYGQEAPQPQPQPQPQVYYGGQNPYQAGAIPPNAVYGDPKGIPLQQTMYRDTPAPFQCVFCGSSGLTTVRLKQEYTDDISVIVIATSFLAEEPEVKPLNIKTKPGSCCWLHDAIHAGSLLPLPIHGLLMAQVADFEKSDPCLVMDPPHWQEMSFAVPA</sequence>
<dbReference type="Proteomes" id="UP000734854">
    <property type="component" value="Unassembled WGS sequence"/>
</dbReference>
<organism evidence="2 3">
    <name type="scientific">Zingiber officinale</name>
    <name type="common">Ginger</name>
    <name type="synonym">Amomum zingiber</name>
    <dbReference type="NCBI Taxonomy" id="94328"/>
    <lineage>
        <taxon>Eukaryota</taxon>
        <taxon>Viridiplantae</taxon>
        <taxon>Streptophyta</taxon>
        <taxon>Embryophyta</taxon>
        <taxon>Tracheophyta</taxon>
        <taxon>Spermatophyta</taxon>
        <taxon>Magnoliopsida</taxon>
        <taxon>Liliopsida</taxon>
        <taxon>Zingiberales</taxon>
        <taxon>Zingiberaceae</taxon>
        <taxon>Zingiber</taxon>
    </lineage>
</organism>
<reference evidence="2 3" key="1">
    <citation type="submission" date="2020-08" db="EMBL/GenBank/DDBJ databases">
        <title>Plant Genome Project.</title>
        <authorList>
            <person name="Zhang R.-G."/>
        </authorList>
    </citation>
    <scope>NUCLEOTIDE SEQUENCE [LARGE SCALE GENOMIC DNA]</scope>
    <source>
        <tissue evidence="2">Rhizome</tissue>
    </source>
</reference>
<evidence type="ECO:0000313" key="3">
    <source>
        <dbReference type="Proteomes" id="UP000734854"/>
    </source>
</evidence>
<accession>A0A8J5HPA4</accession>
<proteinExistence type="predicted"/>
<protein>
    <recommendedName>
        <fullName evidence="4">LITAF domain-containing protein</fullName>
    </recommendedName>
</protein>
<dbReference type="AlphaFoldDB" id="A0A8J5HPA4"/>
<feature type="region of interest" description="Disordered" evidence="1">
    <location>
        <begin position="1"/>
        <end position="40"/>
    </location>
</feature>
<comment type="caution">
    <text evidence="2">The sequence shown here is derived from an EMBL/GenBank/DDBJ whole genome shotgun (WGS) entry which is preliminary data.</text>
</comment>
<gene>
    <name evidence="2" type="ORF">ZIOFF_010610</name>
</gene>
<name>A0A8J5HPA4_ZINOF</name>
<evidence type="ECO:0000313" key="2">
    <source>
        <dbReference type="EMBL" id="KAG6528435.1"/>
    </source>
</evidence>
<evidence type="ECO:0000256" key="1">
    <source>
        <dbReference type="SAM" id="MobiDB-lite"/>
    </source>
</evidence>